<dbReference type="Pfam" id="PF00072">
    <property type="entry name" value="Response_reg"/>
    <property type="match status" value="1"/>
</dbReference>
<dbReference type="PANTHER" id="PTHR43065:SF47">
    <property type="match status" value="1"/>
</dbReference>
<keyword evidence="15" id="KW-1185">Reference proteome</keyword>
<dbReference type="PROSITE" id="PS50112">
    <property type="entry name" value="PAS"/>
    <property type="match status" value="1"/>
</dbReference>
<evidence type="ECO:0000256" key="2">
    <source>
        <dbReference type="ARBA" id="ARBA00012438"/>
    </source>
</evidence>
<keyword evidence="8" id="KW-0902">Two-component regulatory system</keyword>
<dbReference type="InterPro" id="IPR000700">
    <property type="entry name" value="PAS-assoc_C"/>
</dbReference>
<dbReference type="SMART" id="SM00065">
    <property type="entry name" value="GAF"/>
    <property type="match status" value="1"/>
</dbReference>
<dbReference type="PANTHER" id="PTHR43065">
    <property type="entry name" value="SENSOR HISTIDINE KINASE"/>
    <property type="match status" value="1"/>
</dbReference>
<keyword evidence="6" id="KW-0418">Kinase</keyword>
<dbReference type="SMART" id="SM00448">
    <property type="entry name" value="REC"/>
    <property type="match status" value="1"/>
</dbReference>
<feature type="domain" description="PAC" evidence="13">
    <location>
        <begin position="378"/>
        <end position="431"/>
    </location>
</feature>
<dbReference type="PROSITE" id="PS50110">
    <property type="entry name" value="RESPONSE_REGULATORY"/>
    <property type="match status" value="1"/>
</dbReference>
<evidence type="ECO:0000256" key="4">
    <source>
        <dbReference type="ARBA" id="ARBA00022679"/>
    </source>
</evidence>
<dbReference type="EC" id="2.7.13.3" evidence="2"/>
<evidence type="ECO:0000256" key="3">
    <source>
        <dbReference type="ARBA" id="ARBA00022553"/>
    </source>
</evidence>
<dbReference type="InterPro" id="IPR000014">
    <property type="entry name" value="PAS"/>
</dbReference>
<feature type="domain" description="Response regulatory" evidence="11">
    <location>
        <begin position="5"/>
        <end position="120"/>
    </location>
</feature>
<dbReference type="EMBL" id="JABXWD010000305">
    <property type="protein sequence ID" value="MBV6342650.1"/>
    <property type="molecule type" value="Genomic_DNA"/>
</dbReference>
<dbReference type="InterPro" id="IPR003594">
    <property type="entry name" value="HATPase_dom"/>
</dbReference>
<dbReference type="CDD" id="cd00075">
    <property type="entry name" value="HATPase"/>
    <property type="match status" value="1"/>
</dbReference>
<dbReference type="Pfam" id="PF00989">
    <property type="entry name" value="PAS"/>
    <property type="match status" value="1"/>
</dbReference>
<dbReference type="InterPro" id="IPR001789">
    <property type="entry name" value="Sig_transdc_resp-reg_receiver"/>
</dbReference>
<evidence type="ECO:0000256" key="7">
    <source>
        <dbReference type="ARBA" id="ARBA00022840"/>
    </source>
</evidence>
<feature type="domain" description="Histidine kinase" evidence="10">
    <location>
        <begin position="439"/>
        <end position="670"/>
    </location>
</feature>
<keyword evidence="4" id="KW-0808">Transferase</keyword>
<comment type="caution">
    <text evidence="14">The sequence shown here is derived from an EMBL/GenBank/DDBJ whole genome shotgun (WGS) entry which is preliminary data.</text>
</comment>
<dbReference type="Proteomes" id="UP001196980">
    <property type="component" value="Unassembled WGS sequence"/>
</dbReference>
<evidence type="ECO:0000259" key="12">
    <source>
        <dbReference type="PROSITE" id="PS50112"/>
    </source>
</evidence>
<evidence type="ECO:0000256" key="8">
    <source>
        <dbReference type="ARBA" id="ARBA00023012"/>
    </source>
</evidence>
<dbReference type="RefSeq" id="WP_218253265.1">
    <property type="nucleotide sequence ID" value="NZ_JABXWD010000305.1"/>
</dbReference>
<evidence type="ECO:0000259" key="13">
    <source>
        <dbReference type="PROSITE" id="PS50113"/>
    </source>
</evidence>
<dbReference type="SMART" id="SM00387">
    <property type="entry name" value="HATPase_c"/>
    <property type="match status" value="1"/>
</dbReference>
<dbReference type="InterPro" id="IPR003018">
    <property type="entry name" value="GAF"/>
</dbReference>
<protein>
    <recommendedName>
        <fullName evidence="2">histidine kinase</fullName>
        <ecNumber evidence="2">2.7.13.3</ecNumber>
    </recommendedName>
</protein>
<proteinExistence type="predicted"/>
<evidence type="ECO:0000259" key="10">
    <source>
        <dbReference type="PROSITE" id="PS50109"/>
    </source>
</evidence>
<accession>A0ABS6S1C6</accession>
<keyword evidence="3 9" id="KW-0597">Phosphoprotein</keyword>
<evidence type="ECO:0000313" key="15">
    <source>
        <dbReference type="Proteomes" id="UP001196980"/>
    </source>
</evidence>
<dbReference type="Pfam" id="PF13185">
    <property type="entry name" value="GAF_2"/>
    <property type="match status" value="1"/>
</dbReference>
<dbReference type="CDD" id="cd00082">
    <property type="entry name" value="HisKA"/>
    <property type="match status" value="1"/>
</dbReference>
<evidence type="ECO:0000259" key="11">
    <source>
        <dbReference type="PROSITE" id="PS50110"/>
    </source>
</evidence>
<organism evidence="14 15">
    <name type="scientific">Candidatus Magnetobacterium casense</name>
    <dbReference type="NCBI Taxonomy" id="1455061"/>
    <lineage>
        <taxon>Bacteria</taxon>
        <taxon>Pseudomonadati</taxon>
        <taxon>Nitrospirota</taxon>
        <taxon>Thermodesulfovibrionia</taxon>
        <taxon>Thermodesulfovibrionales</taxon>
        <taxon>Candidatus Magnetobacteriaceae</taxon>
        <taxon>Candidatus Magnetobacterium</taxon>
    </lineage>
</organism>
<dbReference type="PROSITE" id="PS50109">
    <property type="entry name" value="HIS_KIN"/>
    <property type="match status" value="1"/>
</dbReference>
<comment type="catalytic activity">
    <reaction evidence="1">
        <text>ATP + protein L-histidine = ADP + protein N-phospho-L-histidine.</text>
        <dbReference type="EC" id="2.7.13.3"/>
    </reaction>
</comment>
<evidence type="ECO:0000256" key="1">
    <source>
        <dbReference type="ARBA" id="ARBA00000085"/>
    </source>
</evidence>
<dbReference type="InterPro" id="IPR013767">
    <property type="entry name" value="PAS_fold"/>
</dbReference>
<evidence type="ECO:0000313" key="14">
    <source>
        <dbReference type="EMBL" id="MBV6342650.1"/>
    </source>
</evidence>
<dbReference type="InterPro" id="IPR003661">
    <property type="entry name" value="HisK_dim/P_dom"/>
</dbReference>
<gene>
    <name evidence="14" type="ORF">HWQ67_13765</name>
</gene>
<dbReference type="PROSITE" id="PS50113">
    <property type="entry name" value="PAC"/>
    <property type="match status" value="1"/>
</dbReference>
<sequence>MEKERILLVDDDAILITGLQRLLQGWGYDVVGMAYSGEDAVIQAGEMLPDLILMDINLGGKLDGVETARQIKADLNIPVIYLTAYLDKDIIERVEKTNPFAYILKPFQESELYAAIKIALYNSKAEKILTLHYHIQNVLNAIVRISLEPISLTEQMGMVLDTIITIPWLEFESKGAIFLLGQREDVLEMRVQRGLSEHLLSLCKNVPFGKCLCGKSAATGEIVFANSIDDRHDIRFDGMMPHGHFCVPIIFTNKLLGVLNLYLKEGHVRSPMEEEFLMAVSNTLAGIIARRGAEEELERVKRQNELILNSAGEGIYGLDINGQITFVNPAAAKMLGWQLQELLGKPYHCIKHNSNSGNTGHADQDCLIYKAFKEGNVYRVEDEVFWRKDATSFPVEYVATPIVNEHGNLSGAVVVFNDMFERKKAQAEKMAALGQLVSGVAHEINTPIGNAVLSASHLQEKTQDILTLFQDNKMTKGALQRYIEVVREDSDIILKNLLRSSDMIKSFKMVSGDQTSQQRRRFDLRGYIEDIMLGLKPMIKKTSHRITMNCTPGIEIDSYPGAFAQVITNLIMNCLTHAFERKDGGIIDISAVQKQSNIVVTVSDNGKGIPEAIMGKIFDPFFTTNRQAGNTGLGLHIVYNIVHQTLQGDIHCQSAEKSGTNFTISIPRELPCTTNQ</sequence>
<dbReference type="InterPro" id="IPR005467">
    <property type="entry name" value="His_kinase_dom"/>
</dbReference>
<reference evidence="14 15" key="1">
    <citation type="journal article" date="2020" name="J Geophys Res Biogeosci">
        <title>Magnetotaxis as an Adaptation to Enable Bacterial Shuttling of Microbial Sulfur and Sulfur Cycling Across Aquatic Oxic#Anoxic Interfaces.</title>
        <authorList>
            <person name="Li J."/>
            <person name="Liu P."/>
            <person name="Wang J."/>
            <person name="Roberts A.P."/>
            <person name="Pan Y."/>
        </authorList>
    </citation>
    <scope>NUCLEOTIDE SEQUENCE [LARGE SCALE GENOMIC DNA]</scope>
    <source>
        <strain evidence="14 15">MYR-1_YQ</strain>
    </source>
</reference>
<feature type="domain" description="PAS" evidence="12">
    <location>
        <begin position="300"/>
        <end position="345"/>
    </location>
</feature>
<keyword evidence="5" id="KW-0547">Nucleotide-binding</keyword>
<dbReference type="SMART" id="SM00091">
    <property type="entry name" value="PAS"/>
    <property type="match status" value="1"/>
</dbReference>
<dbReference type="CDD" id="cd00130">
    <property type="entry name" value="PAS"/>
    <property type="match status" value="1"/>
</dbReference>
<dbReference type="NCBIfam" id="TIGR00229">
    <property type="entry name" value="sensory_box"/>
    <property type="match status" value="1"/>
</dbReference>
<dbReference type="CDD" id="cd17534">
    <property type="entry name" value="REC_DC-like"/>
    <property type="match status" value="1"/>
</dbReference>
<name>A0ABS6S1C6_9BACT</name>
<dbReference type="Pfam" id="PF02518">
    <property type="entry name" value="HATPase_c"/>
    <property type="match status" value="1"/>
</dbReference>
<feature type="modified residue" description="4-aspartylphosphate" evidence="9">
    <location>
        <position position="55"/>
    </location>
</feature>
<evidence type="ECO:0000256" key="5">
    <source>
        <dbReference type="ARBA" id="ARBA00022741"/>
    </source>
</evidence>
<evidence type="ECO:0000256" key="6">
    <source>
        <dbReference type="ARBA" id="ARBA00022777"/>
    </source>
</evidence>
<evidence type="ECO:0000256" key="9">
    <source>
        <dbReference type="PROSITE-ProRule" id="PRU00169"/>
    </source>
</evidence>
<keyword evidence="7" id="KW-0067">ATP-binding</keyword>